<reference evidence="1 2" key="1">
    <citation type="submission" date="2015-07" db="EMBL/GenBank/DDBJ databases">
        <title>Genome sequence of Ornatilinea apprima DSM 23815.</title>
        <authorList>
            <person name="Hemp J."/>
            <person name="Ward L.M."/>
            <person name="Pace L.A."/>
            <person name="Fischer W.W."/>
        </authorList>
    </citation>
    <scope>NUCLEOTIDE SEQUENCE [LARGE SCALE GENOMIC DNA]</scope>
    <source>
        <strain evidence="1 2">P3M-1</strain>
    </source>
</reference>
<sequence length="330" mass="38140">MRLEVWSADERALGFYRAEYSHHLQQGEQPYQVVVRLRINLPEQTARLIFHTHKLLARWRYSIEFGTDEINIEARGNYFSIPMIHHMLVHPALRFLASTRGVLMLHAGGVSRDGKSVLFSGKGGTGKTTTTAILLSDRQTGWQVHADDYVFLTPQPKSLAYMTRQHIYLPLLKWAPQVGAVMNTWERSGLFVFGHLRRWSHEGLKWPVRIEPERAWPKNDLCFEASPAGLVLLRRDQREKAELRPLADRAAALDELLEMNFEEGRHFIDLASAVHPDFDQRLAAWRHRERELLAAVIEKVPLYELVLPYTTQDFRSAQMRISALLLSIME</sequence>
<accession>A0A0P6XG03</accession>
<evidence type="ECO:0000313" key="1">
    <source>
        <dbReference type="EMBL" id="KPL73756.1"/>
    </source>
</evidence>
<proteinExistence type="predicted"/>
<dbReference type="STRING" id="1134406.ADN00_14420"/>
<evidence type="ECO:0000313" key="2">
    <source>
        <dbReference type="Proteomes" id="UP000050417"/>
    </source>
</evidence>
<dbReference type="AlphaFoldDB" id="A0A0P6XG03"/>
<dbReference type="Gene3D" id="3.40.50.300">
    <property type="entry name" value="P-loop containing nucleotide triphosphate hydrolases"/>
    <property type="match status" value="1"/>
</dbReference>
<protein>
    <recommendedName>
        <fullName evidence="3">HPr kinase/phosphorylase C-terminal domain-containing protein</fullName>
    </recommendedName>
</protein>
<gene>
    <name evidence="1" type="ORF">ADN00_14420</name>
</gene>
<dbReference type="SUPFAM" id="SSF53795">
    <property type="entry name" value="PEP carboxykinase-like"/>
    <property type="match status" value="1"/>
</dbReference>
<dbReference type="InterPro" id="IPR027417">
    <property type="entry name" value="P-loop_NTPase"/>
</dbReference>
<dbReference type="RefSeq" id="WP_075063728.1">
    <property type="nucleotide sequence ID" value="NZ_LGCL01000034.1"/>
</dbReference>
<organism evidence="1 2">
    <name type="scientific">Ornatilinea apprima</name>
    <dbReference type="NCBI Taxonomy" id="1134406"/>
    <lineage>
        <taxon>Bacteria</taxon>
        <taxon>Bacillati</taxon>
        <taxon>Chloroflexota</taxon>
        <taxon>Anaerolineae</taxon>
        <taxon>Anaerolineales</taxon>
        <taxon>Anaerolineaceae</taxon>
        <taxon>Ornatilinea</taxon>
    </lineage>
</organism>
<dbReference type="EMBL" id="LGCL01000034">
    <property type="protein sequence ID" value="KPL73756.1"/>
    <property type="molecule type" value="Genomic_DNA"/>
</dbReference>
<dbReference type="Proteomes" id="UP000050417">
    <property type="component" value="Unassembled WGS sequence"/>
</dbReference>
<comment type="caution">
    <text evidence="1">The sequence shown here is derived from an EMBL/GenBank/DDBJ whole genome shotgun (WGS) entry which is preliminary data.</text>
</comment>
<evidence type="ECO:0008006" key="3">
    <source>
        <dbReference type="Google" id="ProtNLM"/>
    </source>
</evidence>
<keyword evidence="2" id="KW-1185">Reference proteome</keyword>
<name>A0A0P6XG03_9CHLR</name>